<comment type="caution">
    <text evidence="1">The sequence shown here is derived from an EMBL/GenBank/DDBJ whole genome shotgun (WGS) entry which is preliminary data.</text>
</comment>
<evidence type="ECO:0000313" key="2">
    <source>
        <dbReference type="Proteomes" id="UP001209540"/>
    </source>
</evidence>
<name>A0AAD5K205_9FUNG</name>
<evidence type="ECO:0000313" key="1">
    <source>
        <dbReference type="EMBL" id="KAI9265109.1"/>
    </source>
</evidence>
<dbReference type="Proteomes" id="UP001209540">
    <property type="component" value="Unassembled WGS sequence"/>
</dbReference>
<keyword evidence="2" id="KW-1185">Reference proteome</keyword>
<organism evidence="1 2">
    <name type="scientific">Phascolomyces articulosus</name>
    <dbReference type="NCBI Taxonomy" id="60185"/>
    <lineage>
        <taxon>Eukaryota</taxon>
        <taxon>Fungi</taxon>
        <taxon>Fungi incertae sedis</taxon>
        <taxon>Mucoromycota</taxon>
        <taxon>Mucoromycotina</taxon>
        <taxon>Mucoromycetes</taxon>
        <taxon>Mucorales</taxon>
        <taxon>Lichtheimiaceae</taxon>
        <taxon>Phascolomyces</taxon>
    </lineage>
</organism>
<dbReference type="EMBL" id="JAIXMP010000011">
    <property type="protein sequence ID" value="KAI9265109.1"/>
    <property type="molecule type" value="Genomic_DNA"/>
</dbReference>
<reference evidence="1" key="2">
    <citation type="submission" date="2023-02" db="EMBL/GenBank/DDBJ databases">
        <authorList>
            <consortium name="DOE Joint Genome Institute"/>
            <person name="Mondo S.J."/>
            <person name="Chang Y."/>
            <person name="Wang Y."/>
            <person name="Ahrendt S."/>
            <person name="Andreopoulos W."/>
            <person name="Barry K."/>
            <person name="Beard J."/>
            <person name="Benny G.L."/>
            <person name="Blankenship S."/>
            <person name="Bonito G."/>
            <person name="Cuomo C."/>
            <person name="Desiro A."/>
            <person name="Gervers K.A."/>
            <person name="Hundley H."/>
            <person name="Kuo A."/>
            <person name="LaButti K."/>
            <person name="Lang B.F."/>
            <person name="Lipzen A."/>
            <person name="O'Donnell K."/>
            <person name="Pangilinan J."/>
            <person name="Reynolds N."/>
            <person name="Sandor L."/>
            <person name="Smith M.W."/>
            <person name="Tsang A."/>
            <person name="Grigoriev I.V."/>
            <person name="Stajich J.E."/>
            <person name="Spatafora J.W."/>
        </authorList>
    </citation>
    <scope>NUCLEOTIDE SEQUENCE</scope>
    <source>
        <strain evidence="1">RSA 2281</strain>
    </source>
</reference>
<dbReference type="Gene3D" id="3.80.10.10">
    <property type="entry name" value="Ribonuclease Inhibitor"/>
    <property type="match status" value="1"/>
</dbReference>
<protein>
    <submittedName>
        <fullName evidence="1">Uncharacterized protein</fullName>
    </submittedName>
</protein>
<accession>A0AAD5K205</accession>
<dbReference type="InterPro" id="IPR032675">
    <property type="entry name" value="LRR_dom_sf"/>
</dbReference>
<proteinExistence type="predicted"/>
<gene>
    <name evidence="1" type="ORF">BDA99DRAFT_536598</name>
</gene>
<reference evidence="1" key="1">
    <citation type="journal article" date="2022" name="IScience">
        <title>Evolution of zygomycete secretomes and the origins of terrestrial fungal ecologies.</title>
        <authorList>
            <person name="Chang Y."/>
            <person name="Wang Y."/>
            <person name="Mondo S."/>
            <person name="Ahrendt S."/>
            <person name="Andreopoulos W."/>
            <person name="Barry K."/>
            <person name="Beard J."/>
            <person name="Benny G.L."/>
            <person name="Blankenship S."/>
            <person name="Bonito G."/>
            <person name="Cuomo C."/>
            <person name="Desiro A."/>
            <person name="Gervers K.A."/>
            <person name="Hundley H."/>
            <person name="Kuo A."/>
            <person name="LaButti K."/>
            <person name="Lang B.F."/>
            <person name="Lipzen A."/>
            <person name="O'Donnell K."/>
            <person name="Pangilinan J."/>
            <person name="Reynolds N."/>
            <person name="Sandor L."/>
            <person name="Smith M.E."/>
            <person name="Tsang A."/>
            <person name="Grigoriev I.V."/>
            <person name="Stajich J.E."/>
            <person name="Spatafora J.W."/>
        </authorList>
    </citation>
    <scope>NUCLEOTIDE SEQUENCE</scope>
    <source>
        <strain evidence="1">RSA 2281</strain>
    </source>
</reference>
<dbReference type="AlphaFoldDB" id="A0AAD5K205"/>
<sequence>MHFHAWLFQGLQDFLLQVIRSSTKLTNLTVVAPYNVNTLVNTLIDMQPLSYINISDPLHNSTTLHHLFKKYATDITTRQRITGQQQEIRSLESITLQHSSAISDDVLASLGEIKTLRRVGLQNLRSITMNGARQFIYQLSHQLVYIRFSEIKAINDLVIVCLADIYPLEIIIFSELINITDPGIRDLVDKKKSSKLVEMRIINCSAITENCLQYVKRKVKIFDSAYDR</sequence>
<dbReference type="SUPFAM" id="SSF52047">
    <property type="entry name" value="RNI-like"/>
    <property type="match status" value="1"/>
</dbReference>